<dbReference type="AlphaFoldDB" id="A0A183FC90"/>
<dbReference type="WBParaSite" id="HPBE_0000378201-mRNA-1">
    <property type="protein sequence ID" value="HPBE_0000378201-mRNA-1"/>
    <property type="gene ID" value="HPBE_0000378201"/>
</dbReference>
<evidence type="ECO:0000313" key="1">
    <source>
        <dbReference type="Proteomes" id="UP000050761"/>
    </source>
</evidence>
<organism evidence="1 2">
    <name type="scientific">Heligmosomoides polygyrus</name>
    <name type="common">Parasitic roundworm</name>
    <dbReference type="NCBI Taxonomy" id="6339"/>
    <lineage>
        <taxon>Eukaryota</taxon>
        <taxon>Metazoa</taxon>
        <taxon>Ecdysozoa</taxon>
        <taxon>Nematoda</taxon>
        <taxon>Chromadorea</taxon>
        <taxon>Rhabditida</taxon>
        <taxon>Rhabditina</taxon>
        <taxon>Rhabditomorpha</taxon>
        <taxon>Strongyloidea</taxon>
        <taxon>Heligmosomidae</taxon>
        <taxon>Heligmosomoides</taxon>
    </lineage>
</organism>
<sequence>LAKMLFHIMMEMKTVIEAVKPMKVAVETGNFHMAEYILKQYMLNHKVSEKPWSEDIEEALQEVLRS</sequence>
<keyword evidence="1" id="KW-1185">Reference proteome</keyword>
<dbReference type="Proteomes" id="UP000050761">
    <property type="component" value="Unassembled WGS sequence"/>
</dbReference>
<reference evidence="2" key="1">
    <citation type="submission" date="2019-09" db="UniProtKB">
        <authorList>
            <consortium name="WormBaseParasite"/>
        </authorList>
    </citation>
    <scope>IDENTIFICATION</scope>
</reference>
<name>A0A183FC90_HELPZ</name>
<protein>
    <submittedName>
        <fullName evidence="2">ANK_REP_REGION domain-containing protein</fullName>
    </submittedName>
</protein>
<proteinExistence type="predicted"/>
<accession>A0A183FC90</accession>
<evidence type="ECO:0000313" key="2">
    <source>
        <dbReference type="WBParaSite" id="HPBE_0000378201-mRNA-1"/>
    </source>
</evidence>